<keyword evidence="2" id="KW-0472">Membrane</keyword>
<feature type="signal peptide" evidence="3">
    <location>
        <begin position="1"/>
        <end position="22"/>
    </location>
</feature>
<protein>
    <recommendedName>
        <fullName evidence="4">DUF7356 domain-containing protein</fullName>
    </recommendedName>
</protein>
<reference evidence="5 6" key="1">
    <citation type="submission" date="2024-06" db="EMBL/GenBank/DDBJ databases">
        <title>A chromosome level genome sequence of Diviner's sage (Salvia divinorum).</title>
        <authorList>
            <person name="Ford S.A."/>
            <person name="Ro D.-K."/>
            <person name="Ness R.W."/>
            <person name="Phillips M.A."/>
        </authorList>
    </citation>
    <scope>NUCLEOTIDE SEQUENCE [LARGE SCALE GENOMIC DNA]</scope>
    <source>
        <strain evidence="5">SAF-2024a</strain>
        <tissue evidence="5">Leaf</tissue>
    </source>
</reference>
<feature type="transmembrane region" description="Helical" evidence="2">
    <location>
        <begin position="263"/>
        <end position="282"/>
    </location>
</feature>
<feature type="compositionally biased region" description="Polar residues" evidence="1">
    <location>
        <begin position="333"/>
        <end position="348"/>
    </location>
</feature>
<name>A0ABD1GQK6_SALDI</name>
<feature type="compositionally biased region" description="Basic and acidic residues" evidence="1">
    <location>
        <begin position="65"/>
        <end position="83"/>
    </location>
</feature>
<proteinExistence type="predicted"/>
<dbReference type="PANTHER" id="PTHR34200:SF2">
    <property type="entry name" value="TRANSMEMBRANE PROTEIN"/>
    <property type="match status" value="1"/>
</dbReference>
<comment type="caution">
    <text evidence="5">The sequence shown here is derived from an EMBL/GenBank/DDBJ whole genome shotgun (WGS) entry which is preliminary data.</text>
</comment>
<organism evidence="5 6">
    <name type="scientific">Salvia divinorum</name>
    <name type="common">Maria pastora</name>
    <name type="synonym">Diviner's sage</name>
    <dbReference type="NCBI Taxonomy" id="28513"/>
    <lineage>
        <taxon>Eukaryota</taxon>
        <taxon>Viridiplantae</taxon>
        <taxon>Streptophyta</taxon>
        <taxon>Embryophyta</taxon>
        <taxon>Tracheophyta</taxon>
        <taxon>Spermatophyta</taxon>
        <taxon>Magnoliopsida</taxon>
        <taxon>eudicotyledons</taxon>
        <taxon>Gunneridae</taxon>
        <taxon>Pentapetalae</taxon>
        <taxon>asterids</taxon>
        <taxon>lamiids</taxon>
        <taxon>Lamiales</taxon>
        <taxon>Lamiaceae</taxon>
        <taxon>Nepetoideae</taxon>
        <taxon>Mentheae</taxon>
        <taxon>Salviinae</taxon>
        <taxon>Salvia</taxon>
        <taxon>Salvia subgen. Calosphace</taxon>
    </lineage>
</organism>
<keyword evidence="2" id="KW-0812">Transmembrane</keyword>
<dbReference type="EMBL" id="JBEAFC010000008">
    <property type="protein sequence ID" value="KAL1545388.1"/>
    <property type="molecule type" value="Genomic_DNA"/>
</dbReference>
<keyword evidence="2" id="KW-1133">Transmembrane helix</keyword>
<dbReference type="Proteomes" id="UP001567538">
    <property type="component" value="Unassembled WGS sequence"/>
</dbReference>
<feature type="region of interest" description="Disordered" evidence="1">
    <location>
        <begin position="38"/>
        <end position="145"/>
    </location>
</feature>
<keyword evidence="6" id="KW-1185">Reference proteome</keyword>
<accession>A0ABD1GQK6</accession>
<feature type="chain" id="PRO_5044851571" description="DUF7356 domain-containing protein" evidence="3">
    <location>
        <begin position="23"/>
        <end position="361"/>
    </location>
</feature>
<dbReference type="AlphaFoldDB" id="A0ABD1GQK6"/>
<evidence type="ECO:0000256" key="1">
    <source>
        <dbReference type="SAM" id="MobiDB-lite"/>
    </source>
</evidence>
<evidence type="ECO:0000313" key="5">
    <source>
        <dbReference type="EMBL" id="KAL1545388.1"/>
    </source>
</evidence>
<feature type="domain" description="DUF7356" evidence="4">
    <location>
        <begin position="143"/>
        <end position="241"/>
    </location>
</feature>
<feature type="compositionally biased region" description="Basic and acidic residues" evidence="1">
    <location>
        <begin position="101"/>
        <end position="110"/>
    </location>
</feature>
<feature type="compositionally biased region" description="Polar residues" evidence="1">
    <location>
        <begin position="38"/>
        <end position="64"/>
    </location>
</feature>
<feature type="region of interest" description="Disordered" evidence="1">
    <location>
        <begin position="306"/>
        <end position="361"/>
    </location>
</feature>
<dbReference type="PANTHER" id="PTHR34200">
    <property type="entry name" value="DENTIN SIALOPHOSPHOPROTEIN-LIKE ISOFORM X1"/>
    <property type="match status" value="1"/>
</dbReference>
<evidence type="ECO:0000259" key="4">
    <source>
        <dbReference type="Pfam" id="PF24053"/>
    </source>
</evidence>
<sequence length="361" mass="39140">MDKNGSIAIVFVVLFLSTTCNASLVFHLRKLIASEGNNASTSSQVSPIASPVNDSNMSSINTEKPQLDKQKESEKPELEKPKESQAGNQTNIDSKLPVNPEESKKPHNDTKSLGAPSLPEGENKGNEVDGGNEKANVTMPKPGDNVSCDGSVSSCREQTMLACIKISKDGGLDSVFLVATNEGENTLNVNIKLPNSIQYIVSDVEVPKHTSKKINISSLVGKSNKLIVSSGGAPCDLVLVQPASVDKIIQQLSFYSKQVTPIYAVYASFIVTLLLGGTWACCRFRKRNQQDGVPYQELEMGLPESTANVDSSEGWDHDWDDDWDEDVEVKSPSGHQVRSISADGLSSRSPKRDGWENGWDE</sequence>
<evidence type="ECO:0000256" key="2">
    <source>
        <dbReference type="SAM" id="Phobius"/>
    </source>
</evidence>
<dbReference type="Pfam" id="PF24053">
    <property type="entry name" value="DUF7356"/>
    <property type="match status" value="1"/>
</dbReference>
<gene>
    <name evidence="5" type="ORF">AAHA92_22123</name>
</gene>
<evidence type="ECO:0000313" key="6">
    <source>
        <dbReference type="Proteomes" id="UP001567538"/>
    </source>
</evidence>
<evidence type="ECO:0000256" key="3">
    <source>
        <dbReference type="SAM" id="SignalP"/>
    </source>
</evidence>
<feature type="compositionally biased region" description="Acidic residues" evidence="1">
    <location>
        <begin position="318"/>
        <end position="327"/>
    </location>
</feature>
<keyword evidence="3" id="KW-0732">Signal</keyword>
<dbReference type="InterPro" id="IPR055780">
    <property type="entry name" value="DUF7356"/>
</dbReference>